<evidence type="ECO:0000256" key="5">
    <source>
        <dbReference type="ARBA" id="ARBA00023242"/>
    </source>
</evidence>
<evidence type="ECO:0000256" key="4">
    <source>
        <dbReference type="ARBA" id="ARBA00023187"/>
    </source>
</evidence>
<comment type="caution">
    <text evidence="10">The sequence shown here is derived from an EMBL/GenBank/DDBJ whole genome shotgun (WGS) entry which is preliminary data.</text>
</comment>
<proteinExistence type="predicted"/>
<keyword evidence="8" id="KW-0732">Signal</keyword>
<protein>
    <recommendedName>
        <fullName evidence="9">RRM domain-containing protein</fullName>
    </recommendedName>
</protein>
<keyword evidence="5" id="KW-0539">Nucleus</keyword>
<dbReference type="GO" id="GO:0061574">
    <property type="term" value="C:ASAP complex"/>
    <property type="evidence" value="ECO:0007669"/>
    <property type="project" value="TreeGrafter"/>
</dbReference>
<comment type="subcellular location">
    <subcellularLocation>
        <location evidence="1">Nucleus</location>
    </subcellularLocation>
</comment>
<dbReference type="SUPFAM" id="SSF54928">
    <property type="entry name" value="RNA-binding domain, RBD"/>
    <property type="match status" value="1"/>
</dbReference>
<evidence type="ECO:0000313" key="10">
    <source>
        <dbReference type="EMBL" id="CDH50503.1"/>
    </source>
</evidence>
<feature type="compositionally biased region" description="Low complexity" evidence="7">
    <location>
        <begin position="93"/>
        <end position="106"/>
    </location>
</feature>
<dbReference type="SMART" id="SM00360">
    <property type="entry name" value="RRM"/>
    <property type="match status" value="1"/>
</dbReference>
<feature type="chain" id="PRO_5001652582" description="RRM domain-containing protein" evidence="8">
    <location>
        <begin position="22"/>
        <end position="347"/>
    </location>
</feature>
<dbReference type="Gene3D" id="3.30.70.330">
    <property type="match status" value="1"/>
</dbReference>
<evidence type="ECO:0000256" key="3">
    <source>
        <dbReference type="ARBA" id="ARBA00022884"/>
    </source>
</evidence>
<gene>
    <name evidence="10" type="ORF">LCOR_02216.1</name>
</gene>
<evidence type="ECO:0000313" key="11">
    <source>
        <dbReference type="Proteomes" id="UP000027586"/>
    </source>
</evidence>
<evidence type="ECO:0000256" key="8">
    <source>
        <dbReference type="SAM" id="SignalP"/>
    </source>
</evidence>
<feature type="compositionally biased region" description="Basic and acidic residues" evidence="7">
    <location>
        <begin position="241"/>
        <end position="251"/>
    </location>
</feature>
<evidence type="ECO:0000256" key="6">
    <source>
        <dbReference type="PROSITE-ProRule" id="PRU00176"/>
    </source>
</evidence>
<evidence type="ECO:0000256" key="7">
    <source>
        <dbReference type="SAM" id="MobiDB-lite"/>
    </source>
</evidence>
<name>A0A068RK21_9FUNG</name>
<evidence type="ECO:0000256" key="2">
    <source>
        <dbReference type="ARBA" id="ARBA00022664"/>
    </source>
</evidence>
<feature type="compositionally biased region" description="Low complexity" evidence="7">
    <location>
        <begin position="265"/>
        <end position="281"/>
    </location>
</feature>
<feature type="compositionally biased region" description="Low complexity" evidence="7">
    <location>
        <begin position="296"/>
        <end position="305"/>
    </location>
</feature>
<keyword evidence="11" id="KW-1185">Reference proteome</keyword>
<evidence type="ECO:0000259" key="9">
    <source>
        <dbReference type="PROSITE" id="PS50102"/>
    </source>
</evidence>
<dbReference type="Pfam" id="PF00076">
    <property type="entry name" value="RRM_1"/>
    <property type="match status" value="1"/>
</dbReference>
<dbReference type="PANTHER" id="PTHR15481:SF0">
    <property type="entry name" value="LD23870P-RELATED"/>
    <property type="match status" value="1"/>
</dbReference>
<feature type="compositionally biased region" description="Basic residues" evidence="7">
    <location>
        <begin position="337"/>
        <end position="347"/>
    </location>
</feature>
<dbReference type="GO" id="GO:0005737">
    <property type="term" value="C:cytoplasm"/>
    <property type="evidence" value="ECO:0007669"/>
    <property type="project" value="TreeGrafter"/>
</dbReference>
<feature type="region of interest" description="Disordered" evidence="7">
    <location>
        <begin position="72"/>
        <end position="122"/>
    </location>
</feature>
<dbReference type="GO" id="GO:0000398">
    <property type="term" value="P:mRNA splicing, via spliceosome"/>
    <property type="evidence" value="ECO:0007669"/>
    <property type="project" value="TreeGrafter"/>
</dbReference>
<dbReference type="InterPro" id="IPR000504">
    <property type="entry name" value="RRM_dom"/>
</dbReference>
<dbReference type="InterPro" id="IPR035979">
    <property type="entry name" value="RBD_domain_sf"/>
</dbReference>
<feature type="domain" description="RRM" evidence="9">
    <location>
        <begin position="124"/>
        <end position="202"/>
    </location>
</feature>
<keyword evidence="2" id="KW-0507">mRNA processing</keyword>
<feature type="region of interest" description="Disordered" evidence="7">
    <location>
        <begin position="199"/>
        <end position="347"/>
    </location>
</feature>
<dbReference type="CDD" id="cd12365">
    <property type="entry name" value="RRM_RNPS1"/>
    <property type="match status" value="1"/>
</dbReference>
<dbReference type="PROSITE" id="PS50102">
    <property type="entry name" value="RRM"/>
    <property type="match status" value="1"/>
</dbReference>
<reference evidence="10" key="1">
    <citation type="submission" date="2013-08" db="EMBL/GenBank/DDBJ databases">
        <title>Gene expansion shapes genome architecture in the human pathogen Lichtheimia corymbifera: an evolutionary genomics analysis in the ancient terrestrial Mucorales (Mucoromycotina).</title>
        <authorList>
            <person name="Schwartze V.U."/>
            <person name="Winter S."/>
            <person name="Shelest E."/>
            <person name="Marcet-Houben M."/>
            <person name="Horn F."/>
            <person name="Wehner S."/>
            <person name="Hoffmann K."/>
            <person name="Riege K."/>
            <person name="Sammeth M."/>
            <person name="Nowrousian M."/>
            <person name="Valiante V."/>
            <person name="Linde J."/>
            <person name="Jacobsen I.D."/>
            <person name="Marz M."/>
            <person name="Brakhage A.A."/>
            <person name="Gabaldon T."/>
            <person name="Bocker S."/>
            <person name="Voigt K."/>
        </authorList>
    </citation>
    <scope>NUCLEOTIDE SEQUENCE [LARGE SCALE GENOMIC DNA]</scope>
    <source>
        <strain evidence="10">FSU 9682</strain>
    </source>
</reference>
<dbReference type="EMBL" id="CBTN010000007">
    <property type="protein sequence ID" value="CDH50503.1"/>
    <property type="molecule type" value="Genomic_DNA"/>
</dbReference>
<dbReference type="STRING" id="1263082.A0A068RK21"/>
<dbReference type="PANTHER" id="PTHR15481">
    <property type="entry name" value="RIBONUCLEIC ACID BINDING PROTEIN S1"/>
    <property type="match status" value="1"/>
</dbReference>
<dbReference type="PROSITE" id="PS51257">
    <property type="entry name" value="PROKAR_LIPOPROTEIN"/>
    <property type="match status" value="1"/>
</dbReference>
<dbReference type="InterPro" id="IPR012677">
    <property type="entry name" value="Nucleotide-bd_a/b_plait_sf"/>
</dbReference>
<dbReference type="AlphaFoldDB" id="A0A068RK21"/>
<evidence type="ECO:0000256" key="1">
    <source>
        <dbReference type="ARBA" id="ARBA00004123"/>
    </source>
</evidence>
<dbReference type="InterPro" id="IPR034201">
    <property type="entry name" value="RNPS1_RRM"/>
</dbReference>
<dbReference type="Proteomes" id="UP000027586">
    <property type="component" value="Unassembled WGS sequence"/>
</dbReference>
<feature type="compositionally biased region" description="Basic and acidic residues" evidence="7">
    <location>
        <begin position="315"/>
        <end position="324"/>
    </location>
</feature>
<keyword evidence="3 6" id="KW-0694">RNA-binding</keyword>
<dbReference type="GO" id="GO:0005654">
    <property type="term" value="C:nucleoplasm"/>
    <property type="evidence" value="ECO:0007669"/>
    <property type="project" value="TreeGrafter"/>
</dbReference>
<sequence length="347" mass="39607">MSPKVHASLASSSTLLASCFAAGTKSVYWELANHYSDLDFRDKQNKGGYFAVLPSSSSLALHTQTHTYTAMAYRSRSRYSRSPSPPRRRRRSPSYSRSRSPSYSSRSRSRSPRRSMSPALTPKNTVLVTNLTRNVTADHVKEIFAQFGSVVKVDFPVNHRLNTNTGRAYVEYESKEDMDKAISYMNGGQLDGKHLDVDVAPAHRSPSPPSHRRGYSPPPPSRYRRGGGGGRPLPSGRRGRDRYLPSRDRYSLSRSRSPIRRGRRYSSYSRSRSRSYSPRGRSYSRSRSYSRRRSYSRSLSSGRSYSPRRRYSRSRSYDSRDYSSRSKSRSISPPPRGRSRRSISPRR</sequence>
<keyword evidence="4" id="KW-0508">mRNA splicing</keyword>
<feature type="signal peptide" evidence="8">
    <location>
        <begin position="1"/>
        <end position="21"/>
    </location>
</feature>
<dbReference type="OrthoDB" id="252020at2759"/>
<organism evidence="10 11">
    <name type="scientific">Lichtheimia corymbifera JMRC:FSU:9682</name>
    <dbReference type="NCBI Taxonomy" id="1263082"/>
    <lineage>
        <taxon>Eukaryota</taxon>
        <taxon>Fungi</taxon>
        <taxon>Fungi incertae sedis</taxon>
        <taxon>Mucoromycota</taxon>
        <taxon>Mucoromycotina</taxon>
        <taxon>Mucoromycetes</taxon>
        <taxon>Mucorales</taxon>
        <taxon>Lichtheimiaceae</taxon>
        <taxon>Lichtheimia</taxon>
    </lineage>
</organism>
<dbReference type="VEuPathDB" id="FungiDB:LCOR_02216.1"/>
<accession>A0A068RK21</accession>
<dbReference type="GO" id="GO:0003723">
    <property type="term" value="F:RNA binding"/>
    <property type="evidence" value="ECO:0007669"/>
    <property type="project" value="UniProtKB-UniRule"/>
</dbReference>
<feature type="compositionally biased region" description="Basic residues" evidence="7">
    <location>
        <begin position="282"/>
        <end position="295"/>
    </location>
</feature>